<dbReference type="Pfam" id="PF00593">
    <property type="entry name" value="TonB_dep_Rec_b-barrel"/>
    <property type="match status" value="1"/>
</dbReference>
<keyword evidence="10" id="KW-0732">Signal</keyword>
<dbReference type="InterPro" id="IPR039426">
    <property type="entry name" value="TonB-dep_rcpt-like"/>
</dbReference>
<evidence type="ECO:0000256" key="5">
    <source>
        <dbReference type="ARBA" id="ARBA00023077"/>
    </source>
</evidence>
<dbReference type="EMBL" id="PXYI01000005">
    <property type="protein sequence ID" value="PSJ38986.1"/>
    <property type="molecule type" value="Genomic_DNA"/>
</dbReference>
<evidence type="ECO:0000256" key="10">
    <source>
        <dbReference type="SAM" id="SignalP"/>
    </source>
</evidence>
<evidence type="ECO:0000256" key="6">
    <source>
        <dbReference type="ARBA" id="ARBA00023136"/>
    </source>
</evidence>
<dbReference type="InterPro" id="IPR037066">
    <property type="entry name" value="Plug_dom_sf"/>
</dbReference>
<evidence type="ECO:0000259" key="11">
    <source>
        <dbReference type="Pfam" id="PF00593"/>
    </source>
</evidence>
<sequence length="1006" mass="108771">MERRRTVSTSCMGSGRSLLTTSWIAIACAALPSMAHAQQGAAPTAPETGPPAATTAVEATGQPNAAEAQPAATAGDQEIIVTGLRGALQSALTAKRNSNDIVDVINAQDIADFPDANVAESLQRVPGIAIERDAGEGRNITVRGLGGDFSRVRLNGLEAISATTGSTLGSTINRGRGFDFSLFASELFNSIVVRKSQSAEVDEGSLGATVDLQTARPFDKKGLRAAASLQGAYYEMGKHLQPRIAALISDTFANDTIGVLVSGAYSERTVEEEAYSNTALSDFWESQQGFCPVVPGASVTPINTLVTTAPFTPNCTPAPGAVRGSTPEAYAEVARAGVFVPRLPGYGRFVNRQKRLGLTAAVQWQPSDSTLLTVDGAYSRYDQRKNDYATNPISFNRGNGAAAGSLTAAQATGRPNMKIREAEVDDSGLLRYGVFDDTDFRMTNGYERSETHFYQVSATLRQDIGDKGQLNLLIGQSRSLFKVPEFTLISLDRLDSDGFVYDSREDKKRPLLDFGFDASDPANWNFINGYSDIRVQRQRVDNKFRNGKIDFQWEFNDRLTGKIGYAYKRFTFATESVSRLTSTIINAPLPAGVTVGDLSNAIDDFGRGLNLPAGSTTSFIVPDIDAFEQVYDYNCNCVNALGDFRIGTAAALGNNRFVRETDNSPYAQLDFNFPLGGELILRGNVGARYAHTRQYSTGYISATLPIVEARRTYEDFLPAANLALEIGPDLILRAAAAKALSRPALGNLTPGGAVSTTGNLFTSTVGNPNLTPFRSTNLDAGIEWYFQKGAVLSAAVFQKKLKSFAQQLLTQTTVRESGIPSSAFPAGTDPNTPINITNFQSTEGGTIRGIEINYQQPFTFLPGFLKNFGALINYTHIDSKITYFLTANRTGPVLQDELVNVSPNSVNATLYYEAGGFSARVSGAYRSQYLRQVPLRAGLPDATGSYSTFNLDASISYDITPNIGLNIDMLNLTDQPTDFWDGKTIRDQQVFSKTGRQFFVGVRVRY</sequence>
<dbReference type="InterPro" id="IPR012910">
    <property type="entry name" value="Plug_dom"/>
</dbReference>
<feature type="chain" id="PRO_5015186301" evidence="10">
    <location>
        <begin position="38"/>
        <end position="1006"/>
    </location>
</feature>
<comment type="subcellular location">
    <subcellularLocation>
        <location evidence="1 8">Cell outer membrane</location>
        <topology evidence="1 8">Multi-pass membrane protein</topology>
    </subcellularLocation>
</comment>
<gene>
    <name evidence="13" type="ORF">C7I55_16925</name>
</gene>
<protein>
    <submittedName>
        <fullName evidence="13">TonB-dependent receptor</fullName>
    </submittedName>
</protein>
<evidence type="ECO:0000313" key="14">
    <source>
        <dbReference type="Proteomes" id="UP000241167"/>
    </source>
</evidence>
<evidence type="ECO:0000256" key="4">
    <source>
        <dbReference type="ARBA" id="ARBA00022692"/>
    </source>
</evidence>
<dbReference type="Proteomes" id="UP000241167">
    <property type="component" value="Unassembled WGS sequence"/>
</dbReference>
<dbReference type="PROSITE" id="PS52016">
    <property type="entry name" value="TONB_DEPENDENT_REC_3"/>
    <property type="match status" value="1"/>
</dbReference>
<proteinExistence type="inferred from homology"/>
<comment type="similarity">
    <text evidence="8 9">Belongs to the TonB-dependent receptor family.</text>
</comment>
<dbReference type="InterPro" id="IPR000531">
    <property type="entry name" value="Beta-barrel_TonB"/>
</dbReference>
<dbReference type="PANTHER" id="PTHR40980">
    <property type="entry name" value="PLUG DOMAIN-CONTAINING PROTEIN"/>
    <property type="match status" value="1"/>
</dbReference>
<dbReference type="Gene3D" id="2.170.130.10">
    <property type="entry name" value="TonB-dependent receptor, plug domain"/>
    <property type="match status" value="1"/>
</dbReference>
<name>A0A2P7QLZ4_9SPHN</name>
<dbReference type="PROSITE" id="PS51257">
    <property type="entry name" value="PROKAR_LIPOPROTEIN"/>
    <property type="match status" value="1"/>
</dbReference>
<dbReference type="PANTHER" id="PTHR40980:SF3">
    <property type="entry name" value="TONB-DEPENDENT RECEPTOR-LIKE BETA-BARREL DOMAIN-CONTAINING PROTEIN"/>
    <property type="match status" value="1"/>
</dbReference>
<dbReference type="InterPro" id="IPR036942">
    <property type="entry name" value="Beta-barrel_TonB_sf"/>
</dbReference>
<evidence type="ECO:0000256" key="8">
    <source>
        <dbReference type="PROSITE-ProRule" id="PRU01360"/>
    </source>
</evidence>
<dbReference type="GO" id="GO:0009279">
    <property type="term" value="C:cell outer membrane"/>
    <property type="evidence" value="ECO:0007669"/>
    <property type="project" value="UniProtKB-SubCell"/>
</dbReference>
<keyword evidence="3 8" id="KW-1134">Transmembrane beta strand</keyword>
<evidence type="ECO:0000259" key="12">
    <source>
        <dbReference type="Pfam" id="PF07715"/>
    </source>
</evidence>
<evidence type="ECO:0000256" key="2">
    <source>
        <dbReference type="ARBA" id="ARBA00022448"/>
    </source>
</evidence>
<accession>A0A2P7QLZ4</accession>
<keyword evidence="13" id="KW-0675">Receptor</keyword>
<dbReference type="Pfam" id="PF07715">
    <property type="entry name" value="Plug"/>
    <property type="match status" value="1"/>
</dbReference>
<organism evidence="13 14">
    <name type="scientific">Allosphingosinicella deserti</name>
    <dbReference type="NCBI Taxonomy" id="2116704"/>
    <lineage>
        <taxon>Bacteria</taxon>
        <taxon>Pseudomonadati</taxon>
        <taxon>Pseudomonadota</taxon>
        <taxon>Alphaproteobacteria</taxon>
        <taxon>Sphingomonadales</taxon>
        <taxon>Sphingomonadaceae</taxon>
        <taxon>Allosphingosinicella</taxon>
    </lineage>
</organism>
<dbReference type="InterPro" id="IPR010104">
    <property type="entry name" value="TonB_rcpt_bac"/>
</dbReference>
<keyword evidence="7 8" id="KW-0998">Cell outer membrane</keyword>
<evidence type="ECO:0000256" key="9">
    <source>
        <dbReference type="RuleBase" id="RU003357"/>
    </source>
</evidence>
<dbReference type="AlphaFoldDB" id="A0A2P7QLZ4"/>
<comment type="caution">
    <text evidence="13">The sequence shown here is derived from an EMBL/GenBank/DDBJ whole genome shotgun (WGS) entry which is preliminary data.</text>
</comment>
<keyword evidence="2 8" id="KW-0813">Transport</keyword>
<dbReference type="Gene3D" id="2.40.170.20">
    <property type="entry name" value="TonB-dependent receptor, beta-barrel domain"/>
    <property type="match status" value="1"/>
</dbReference>
<dbReference type="NCBIfam" id="TIGR01782">
    <property type="entry name" value="TonB-Xanth-Caul"/>
    <property type="match status" value="1"/>
</dbReference>
<keyword evidence="4 8" id="KW-0812">Transmembrane</keyword>
<feature type="domain" description="TonB-dependent receptor-like beta-barrel" evidence="11">
    <location>
        <begin position="503"/>
        <end position="972"/>
    </location>
</feature>
<evidence type="ECO:0000256" key="1">
    <source>
        <dbReference type="ARBA" id="ARBA00004571"/>
    </source>
</evidence>
<dbReference type="SUPFAM" id="SSF56935">
    <property type="entry name" value="Porins"/>
    <property type="match status" value="1"/>
</dbReference>
<evidence type="ECO:0000313" key="13">
    <source>
        <dbReference type="EMBL" id="PSJ38986.1"/>
    </source>
</evidence>
<dbReference type="CDD" id="cd01347">
    <property type="entry name" value="ligand_gated_channel"/>
    <property type="match status" value="1"/>
</dbReference>
<reference evidence="13 14" key="1">
    <citation type="submission" date="2018-03" db="EMBL/GenBank/DDBJ databases">
        <title>The draft genome of Sphingosinicella sp. GL-C-18.</title>
        <authorList>
            <person name="Liu L."/>
            <person name="Li L."/>
            <person name="Liang L."/>
            <person name="Zhang X."/>
            <person name="Wang T."/>
        </authorList>
    </citation>
    <scope>NUCLEOTIDE SEQUENCE [LARGE SCALE GENOMIC DNA]</scope>
    <source>
        <strain evidence="13 14">GL-C-18</strain>
    </source>
</reference>
<feature type="domain" description="TonB-dependent receptor plug" evidence="12">
    <location>
        <begin position="95"/>
        <end position="208"/>
    </location>
</feature>
<evidence type="ECO:0000256" key="3">
    <source>
        <dbReference type="ARBA" id="ARBA00022452"/>
    </source>
</evidence>
<evidence type="ECO:0000256" key="7">
    <source>
        <dbReference type="ARBA" id="ARBA00023237"/>
    </source>
</evidence>
<keyword evidence="6 8" id="KW-0472">Membrane</keyword>
<feature type="signal peptide" evidence="10">
    <location>
        <begin position="1"/>
        <end position="37"/>
    </location>
</feature>
<keyword evidence="14" id="KW-1185">Reference proteome</keyword>
<keyword evidence="5 9" id="KW-0798">TonB box</keyword>